<keyword evidence="2" id="KW-1185">Reference proteome</keyword>
<dbReference type="HOGENOM" id="CLU_2971129_0_0_6"/>
<evidence type="ECO:0000313" key="1">
    <source>
        <dbReference type="EMBL" id="ABV14633.1"/>
    </source>
</evidence>
<evidence type="ECO:0000313" key="2">
    <source>
        <dbReference type="Proteomes" id="UP000008148"/>
    </source>
</evidence>
<dbReference type="AlphaFoldDB" id="A8AMC0"/>
<dbReference type="STRING" id="290338.CKO_03554"/>
<reference evidence="1 2" key="1">
    <citation type="submission" date="2007-08" db="EMBL/GenBank/DDBJ databases">
        <authorList>
            <consortium name="The Citrobacter koseri Genome Sequencing Project"/>
            <person name="McClelland M."/>
            <person name="Sanderson E.K."/>
            <person name="Porwollik S."/>
            <person name="Spieth J."/>
            <person name="Clifton W.S."/>
            <person name="Latreille P."/>
            <person name="Courtney L."/>
            <person name="Wang C."/>
            <person name="Pepin K."/>
            <person name="Bhonagiri V."/>
            <person name="Nash W."/>
            <person name="Johnson M."/>
            <person name="Thiruvilangam P."/>
            <person name="Wilson R."/>
        </authorList>
    </citation>
    <scope>NUCLEOTIDE SEQUENCE [LARGE SCALE GENOMIC DNA]</scope>
    <source>
        <strain evidence="2">ATCC BAA-895 / CDC 4225-83 / SGSC4696</strain>
    </source>
</reference>
<dbReference type="EMBL" id="CP000822">
    <property type="protein sequence ID" value="ABV14633.1"/>
    <property type="molecule type" value="Genomic_DNA"/>
</dbReference>
<dbReference type="Proteomes" id="UP000008148">
    <property type="component" value="Chromosome"/>
</dbReference>
<proteinExistence type="predicted"/>
<organism evidence="1 2">
    <name type="scientific">Citrobacter koseri (strain ATCC BAA-895 / CDC 4225-83 / SGSC4696)</name>
    <dbReference type="NCBI Taxonomy" id="290338"/>
    <lineage>
        <taxon>Bacteria</taxon>
        <taxon>Pseudomonadati</taxon>
        <taxon>Pseudomonadota</taxon>
        <taxon>Gammaproteobacteria</taxon>
        <taxon>Enterobacterales</taxon>
        <taxon>Enterobacteriaceae</taxon>
        <taxon>Citrobacter</taxon>
    </lineage>
</organism>
<protein>
    <submittedName>
        <fullName evidence="1">Uncharacterized protein</fullName>
    </submittedName>
</protein>
<name>A8AMC0_CITK8</name>
<sequence length="58" mass="6948">MHILCITFPLHVTVKILTCCYKRVYQKNTLLITLPFPCITCIYHHSYFMIYVKVKIIK</sequence>
<accession>A8AMC0</accession>
<gene>
    <name evidence="1" type="ordered locus">CKO_03554</name>
</gene>
<dbReference type="KEGG" id="cko:CKO_03554"/>